<evidence type="ECO:0000256" key="2">
    <source>
        <dbReference type="ARBA" id="ARBA00023002"/>
    </source>
</evidence>
<dbReference type="SUPFAM" id="SSF55035">
    <property type="entry name" value="NAD-binding domain of HMG-CoA reductase"/>
    <property type="match status" value="1"/>
</dbReference>
<dbReference type="Gene3D" id="3.30.70.420">
    <property type="entry name" value="Hydroxymethylglutaryl-CoA reductase, class I/II, NAD/NADP-binding domain"/>
    <property type="match status" value="1"/>
</dbReference>
<dbReference type="PROSITE" id="PS50065">
    <property type="entry name" value="HMG_COA_REDUCTASE_4"/>
    <property type="match status" value="1"/>
</dbReference>
<gene>
    <name evidence="3" type="ORF">M0H32_03260</name>
</gene>
<dbReference type="EMBL" id="JALNMJ010000002">
    <property type="protein sequence ID" value="MCK7611170.1"/>
    <property type="molecule type" value="Genomic_DNA"/>
</dbReference>
<evidence type="ECO:0000256" key="1">
    <source>
        <dbReference type="ARBA" id="ARBA00007661"/>
    </source>
</evidence>
<dbReference type="Pfam" id="PF00368">
    <property type="entry name" value="HMG-CoA_red"/>
    <property type="match status" value="1"/>
</dbReference>
<reference evidence="3" key="1">
    <citation type="submission" date="2022-04" db="EMBL/GenBank/DDBJ databases">
        <title>Roseibium sp. CAU 1639 isolated from mud.</title>
        <authorList>
            <person name="Kim W."/>
        </authorList>
    </citation>
    <scope>NUCLEOTIDE SEQUENCE</scope>
    <source>
        <strain evidence="3">CAU 1639</strain>
    </source>
</reference>
<evidence type="ECO:0000313" key="3">
    <source>
        <dbReference type="EMBL" id="MCK7611170.1"/>
    </source>
</evidence>
<dbReference type="PANTHER" id="PTHR10572:SF24">
    <property type="entry name" value="3-HYDROXY-3-METHYLGLUTARYL-COENZYME A REDUCTASE"/>
    <property type="match status" value="1"/>
</dbReference>
<keyword evidence="2" id="KW-0560">Oxidoreductase</keyword>
<evidence type="ECO:0008006" key="5">
    <source>
        <dbReference type="Google" id="ProtNLM"/>
    </source>
</evidence>
<dbReference type="PANTHER" id="PTHR10572">
    <property type="entry name" value="3-HYDROXY-3-METHYLGLUTARYL-COENZYME A REDUCTASE"/>
    <property type="match status" value="1"/>
</dbReference>
<dbReference type="InterPro" id="IPR009029">
    <property type="entry name" value="HMG_CoA_Rdtase_sub-bd_dom_sf"/>
</dbReference>
<sequence>MPIPPKTLHFLKKLKAKAEPSAIAARLTPRAGAPAPLMTLPKPSAAAINRIWARMTKAGVPETARVELADERTLSEAETYAGNIENMIGTVKVPVGVVGPLRVNGVFAHDDYFVPLATTEAALVASYARGAKAVGRSGGVSVATLGEGVLRTPAFRFASIAEAGLFVNWVVSSAEALISAAEATTSHGKLLSIDPVIDGEIVFLMCRYETGDAAGQNMVTFATEALCAHALDQSPVQPRSWFLEANFSGDKKASFLGTMLGRGRRVTAQVDMPREVVETTLGASIDEILEYGRIANLGALMTGQVGAQAHFANGLAALYLATGQDVACVAESAVGFTRMERSATGLLVTVTLPNLILGTVGGGTGLPSQAAGLDVLGLKGTGHAPALAEVAAALCLCGELSLTAAVAGGQFGSAHKRLARGSKT</sequence>
<dbReference type="InterPro" id="IPR023074">
    <property type="entry name" value="HMG_CoA_Rdtase_cat_sf"/>
</dbReference>
<comment type="caution">
    <text evidence="3">The sequence shown here is derived from an EMBL/GenBank/DDBJ whole genome shotgun (WGS) entry which is preliminary data.</text>
</comment>
<dbReference type="Gene3D" id="3.90.770.10">
    <property type="entry name" value="3-hydroxy-3-methylglutaryl-coenzyme A Reductase, Chain A, domain 2"/>
    <property type="match status" value="1"/>
</dbReference>
<evidence type="ECO:0000313" key="4">
    <source>
        <dbReference type="Proteomes" id="UP001431221"/>
    </source>
</evidence>
<dbReference type="InterPro" id="IPR023076">
    <property type="entry name" value="HMG_CoA_Rdtase_CS"/>
</dbReference>
<comment type="similarity">
    <text evidence="1">Belongs to the HMG-CoA reductase family.</text>
</comment>
<dbReference type="RefSeq" id="WP_248150651.1">
    <property type="nucleotide sequence ID" value="NZ_JALNMJ010000002.1"/>
</dbReference>
<proteinExistence type="inferred from homology"/>
<dbReference type="PRINTS" id="PR00071">
    <property type="entry name" value="HMGCOARDTASE"/>
</dbReference>
<dbReference type="PROSITE" id="PS00318">
    <property type="entry name" value="HMG_COA_REDUCTASE_2"/>
    <property type="match status" value="1"/>
</dbReference>
<organism evidence="3 4">
    <name type="scientific">Roseibium sediminicola</name>
    <dbReference type="NCBI Taxonomy" id="2933272"/>
    <lineage>
        <taxon>Bacteria</taxon>
        <taxon>Pseudomonadati</taxon>
        <taxon>Pseudomonadota</taxon>
        <taxon>Alphaproteobacteria</taxon>
        <taxon>Hyphomicrobiales</taxon>
        <taxon>Stappiaceae</taxon>
        <taxon>Roseibium</taxon>
    </lineage>
</organism>
<dbReference type="SUPFAM" id="SSF56542">
    <property type="entry name" value="Substrate-binding domain of HMG-CoA reductase"/>
    <property type="match status" value="1"/>
</dbReference>
<accession>A0ABT0GQM3</accession>
<keyword evidence="4" id="KW-1185">Reference proteome</keyword>
<dbReference type="InterPro" id="IPR002202">
    <property type="entry name" value="HMG_CoA_Rdtase"/>
</dbReference>
<dbReference type="InterPro" id="IPR009023">
    <property type="entry name" value="HMG_CoA_Rdtase_NAD(P)-bd_sf"/>
</dbReference>
<protein>
    <recommendedName>
        <fullName evidence="5">Hydroxymethylglutaryl-CoA reductase (NADPH)</fullName>
    </recommendedName>
</protein>
<name>A0ABT0GQM3_9HYPH</name>
<dbReference type="Proteomes" id="UP001431221">
    <property type="component" value="Unassembled WGS sequence"/>
</dbReference>